<keyword evidence="3" id="KW-1185">Reference proteome</keyword>
<feature type="region of interest" description="Disordered" evidence="1">
    <location>
        <begin position="96"/>
        <end position="134"/>
    </location>
</feature>
<feature type="region of interest" description="Disordered" evidence="1">
    <location>
        <begin position="54"/>
        <end position="76"/>
    </location>
</feature>
<accession>A0A397T9M7</accession>
<protein>
    <submittedName>
        <fullName evidence="2">Uncharacterized protein</fullName>
    </submittedName>
</protein>
<feature type="compositionally biased region" description="Low complexity" evidence="1">
    <location>
        <begin position="67"/>
        <end position="76"/>
    </location>
</feature>
<dbReference type="Proteomes" id="UP000265703">
    <property type="component" value="Unassembled WGS sequence"/>
</dbReference>
<gene>
    <name evidence="2" type="ORF">C1645_819912</name>
</gene>
<comment type="caution">
    <text evidence="2">The sequence shown here is derived from an EMBL/GenBank/DDBJ whole genome shotgun (WGS) entry which is preliminary data.</text>
</comment>
<evidence type="ECO:0000313" key="2">
    <source>
        <dbReference type="EMBL" id="RIA92977.1"/>
    </source>
</evidence>
<name>A0A397T9M7_9GLOM</name>
<organism evidence="2 3">
    <name type="scientific">Glomus cerebriforme</name>
    <dbReference type="NCBI Taxonomy" id="658196"/>
    <lineage>
        <taxon>Eukaryota</taxon>
        <taxon>Fungi</taxon>
        <taxon>Fungi incertae sedis</taxon>
        <taxon>Mucoromycota</taxon>
        <taxon>Glomeromycotina</taxon>
        <taxon>Glomeromycetes</taxon>
        <taxon>Glomerales</taxon>
        <taxon>Glomeraceae</taxon>
        <taxon>Glomus</taxon>
    </lineage>
</organism>
<proteinExistence type="predicted"/>
<evidence type="ECO:0000313" key="3">
    <source>
        <dbReference type="Proteomes" id="UP000265703"/>
    </source>
</evidence>
<evidence type="ECO:0000256" key="1">
    <source>
        <dbReference type="SAM" id="MobiDB-lite"/>
    </source>
</evidence>
<dbReference type="AlphaFoldDB" id="A0A397T9M7"/>
<dbReference type="EMBL" id="QKYT01000113">
    <property type="protein sequence ID" value="RIA92977.1"/>
    <property type="molecule type" value="Genomic_DNA"/>
</dbReference>
<sequence length="205" mass="23177">MSLSNLKKLAYNILKNLEDASVRDIEVPELGPCLECENEILALPLMPFTTLSSVETGGMSTRRDSESSQSSGTSAISNMFDDSLTLNLPTIGQDMDVDKDEEEVVTQPDTSSKKRANESASVNKLRKRAKTPVKDEDSRILKRLIQELSTDVPQISEAEKQNEDARHELIIAYYYFGEELEKRLIQYNHLEEHEAQKKVNNEVKD</sequence>
<reference evidence="2 3" key="1">
    <citation type="submission" date="2018-06" db="EMBL/GenBank/DDBJ databases">
        <title>Comparative genomics reveals the genomic features of Rhizophagus irregularis, R. cerebriforme, R. diaphanum and Gigaspora rosea, and their symbiotic lifestyle signature.</title>
        <authorList>
            <person name="Morin E."/>
            <person name="San Clemente H."/>
            <person name="Chen E.C.H."/>
            <person name="De La Providencia I."/>
            <person name="Hainaut M."/>
            <person name="Kuo A."/>
            <person name="Kohler A."/>
            <person name="Murat C."/>
            <person name="Tang N."/>
            <person name="Roy S."/>
            <person name="Loubradou J."/>
            <person name="Henrissat B."/>
            <person name="Grigoriev I.V."/>
            <person name="Corradi N."/>
            <person name="Roux C."/>
            <person name="Martin F.M."/>
        </authorList>
    </citation>
    <scope>NUCLEOTIDE SEQUENCE [LARGE SCALE GENOMIC DNA]</scope>
    <source>
        <strain evidence="2 3">DAOM 227022</strain>
    </source>
</reference>